<dbReference type="EMBL" id="BAAAVV010000018">
    <property type="protein sequence ID" value="GAA3183697.1"/>
    <property type="molecule type" value="Genomic_DNA"/>
</dbReference>
<gene>
    <name evidence="2" type="ORF">GCM10010531_42410</name>
</gene>
<keyword evidence="3" id="KW-1185">Reference proteome</keyword>
<evidence type="ECO:0000313" key="3">
    <source>
        <dbReference type="Proteomes" id="UP001499924"/>
    </source>
</evidence>
<name>A0ABP6PNL1_9ACTN</name>
<keyword evidence="2" id="KW-0032">Aminotransferase</keyword>
<dbReference type="PANTHER" id="PTHR42743:SF11">
    <property type="entry name" value="AMINODEOXYCHORISMATE LYASE"/>
    <property type="match status" value="1"/>
</dbReference>
<evidence type="ECO:0000313" key="2">
    <source>
        <dbReference type="EMBL" id="GAA3183697.1"/>
    </source>
</evidence>
<accession>A0ABP6PNL1</accession>
<dbReference type="InterPro" id="IPR027417">
    <property type="entry name" value="P-loop_NTPase"/>
</dbReference>
<evidence type="ECO:0000256" key="1">
    <source>
        <dbReference type="ARBA" id="ARBA00009320"/>
    </source>
</evidence>
<keyword evidence="2" id="KW-0808">Transferase</keyword>
<comment type="caution">
    <text evidence="2">The sequence shown here is derived from an EMBL/GenBank/DDBJ whole genome shotgun (WGS) entry which is preliminary data.</text>
</comment>
<dbReference type="RefSeq" id="WP_344691096.1">
    <property type="nucleotide sequence ID" value="NZ_BAAAVV010000018.1"/>
</dbReference>
<dbReference type="GO" id="GO:0008483">
    <property type="term" value="F:transaminase activity"/>
    <property type="evidence" value="ECO:0007669"/>
    <property type="project" value="UniProtKB-KW"/>
</dbReference>
<dbReference type="InterPro" id="IPR050571">
    <property type="entry name" value="Class-IV_PLP-Dep_Aminotrnsfr"/>
</dbReference>
<dbReference type="PANTHER" id="PTHR42743">
    <property type="entry name" value="AMINO-ACID AMINOTRANSFERASE"/>
    <property type="match status" value="1"/>
</dbReference>
<reference evidence="3" key="1">
    <citation type="journal article" date="2019" name="Int. J. Syst. Evol. Microbiol.">
        <title>The Global Catalogue of Microorganisms (GCM) 10K type strain sequencing project: providing services to taxonomists for standard genome sequencing and annotation.</title>
        <authorList>
            <consortium name="The Broad Institute Genomics Platform"/>
            <consortium name="The Broad Institute Genome Sequencing Center for Infectious Disease"/>
            <person name="Wu L."/>
            <person name="Ma J."/>
        </authorList>
    </citation>
    <scope>NUCLEOTIDE SEQUENCE [LARGE SCALE GENOMIC DNA]</scope>
    <source>
        <strain evidence="3">JCM 15614</strain>
    </source>
</reference>
<dbReference type="Pfam" id="PF19798">
    <property type="entry name" value="Sulfotransfer_5"/>
    <property type="match status" value="1"/>
</dbReference>
<proteinExistence type="inferred from homology"/>
<dbReference type="Gene3D" id="3.40.50.300">
    <property type="entry name" value="P-loop containing nucleotide triphosphate hydrolases"/>
    <property type="match status" value="1"/>
</dbReference>
<dbReference type="SUPFAM" id="SSF52540">
    <property type="entry name" value="P-loop containing nucleoside triphosphate hydrolases"/>
    <property type="match status" value="1"/>
</dbReference>
<comment type="similarity">
    <text evidence="1">Belongs to the class-IV pyridoxal-phosphate-dependent aminotransferase family.</text>
</comment>
<organism evidence="2 3">
    <name type="scientific">Blastococcus jejuensis</name>
    <dbReference type="NCBI Taxonomy" id="351224"/>
    <lineage>
        <taxon>Bacteria</taxon>
        <taxon>Bacillati</taxon>
        <taxon>Actinomycetota</taxon>
        <taxon>Actinomycetes</taxon>
        <taxon>Geodermatophilales</taxon>
        <taxon>Geodermatophilaceae</taxon>
        <taxon>Blastococcus</taxon>
    </lineage>
</organism>
<protein>
    <submittedName>
        <fullName evidence="2">Branched chain amino acid aminotransferase</fullName>
    </submittedName>
</protein>
<dbReference type="Proteomes" id="UP001499924">
    <property type="component" value="Unassembled WGS sequence"/>
</dbReference>
<sequence>MTERAPVRIAMWSGPRTLSTATMRAWENRPDTVVVDEPLYAYYLAATGIDHPGRDEILASQPTDWHTVVHSLTTDDLPDGATISYQKHMTHHVLPEIDLGTLEPLTHAHLIRDPRRVLASYTKVRDQPTLADLGVQQQVALHRRFGGPVVDSDDLLRDPEGVLRALCAALGVPFDAAMLSWPAGRRNSDGVWARFWYASVEASTGFGPYRGTDVPDLPDHLAALAEQCRPYYDELAAARLTALRS</sequence>